<reference evidence="1 2" key="1">
    <citation type="submission" date="2018-03" db="EMBL/GenBank/DDBJ databases">
        <title>Neisseria weixii sp. nov., isolated from the intestinal contents of Tibetan Plateau pika (Ochotona curzoniae) in Yushu, Qinghai Province, China.</title>
        <authorList>
            <person name="Gui Z."/>
        </authorList>
    </citation>
    <scope>NUCLEOTIDE SEQUENCE [LARGE SCALE GENOMIC DNA]</scope>
    <source>
        <strain evidence="1 2">ATCC 51483</strain>
    </source>
</reference>
<protein>
    <submittedName>
        <fullName evidence="1">Uncharacterized protein</fullName>
    </submittedName>
</protein>
<evidence type="ECO:0000313" key="2">
    <source>
        <dbReference type="Proteomes" id="UP000241868"/>
    </source>
</evidence>
<dbReference type="EMBL" id="PXYY01000068">
    <property type="protein sequence ID" value="PSJ79841.1"/>
    <property type="molecule type" value="Genomic_DNA"/>
</dbReference>
<evidence type="ECO:0000313" key="1">
    <source>
        <dbReference type="EMBL" id="PSJ79841.1"/>
    </source>
</evidence>
<gene>
    <name evidence="1" type="ORF">C7N83_09850</name>
</gene>
<comment type="caution">
    <text evidence="1">The sequence shown here is derived from an EMBL/GenBank/DDBJ whole genome shotgun (WGS) entry which is preliminary data.</text>
</comment>
<keyword evidence="2" id="KW-1185">Reference proteome</keyword>
<dbReference type="AlphaFoldDB" id="A0A2P7TYS1"/>
<proteinExistence type="predicted"/>
<sequence length="112" mass="12800">MQMMLVKRRISGEGKLDTSGFGVIDFNNAASCGRVILPPPVSSRLENREGGSVFHQNIDIQRYQHKGLISSSDTIQTQKIWFGYCNPRRYLAGIWPDNHGSFVNRYIKIARW</sequence>
<organism evidence="1 2">
    <name type="scientific">Neisseria iguanae</name>
    <dbReference type="NCBI Taxonomy" id="90242"/>
    <lineage>
        <taxon>Bacteria</taxon>
        <taxon>Pseudomonadati</taxon>
        <taxon>Pseudomonadota</taxon>
        <taxon>Betaproteobacteria</taxon>
        <taxon>Neisseriales</taxon>
        <taxon>Neisseriaceae</taxon>
        <taxon>Neisseria</taxon>
    </lineage>
</organism>
<name>A0A2P7TYS1_9NEIS</name>
<accession>A0A2P7TYS1</accession>
<dbReference type="Proteomes" id="UP000241868">
    <property type="component" value="Unassembled WGS sequence"/>
</dbReference>